<dbReference type="Proteomes" id="UP000265801">
    <property type="component" value="Unassembled WGS sequence"/>
</dbReference>
<sequence length="61" mass="6555">MKALRNVNSREAAAAAVSFFDVQGVIGQPGTGKSMTRRSDPELKDRLSKRLDGILPLACPL</sequence>
<protein>
    <submittedName>
        <fullName evidence="1">Uncharacterized protein</fullName>
    </submittedName>
</protein>
<keyword evidence="2" id="KW-1185">Reference proteome</keyword>
<organism evidence="1 2">
    <name type="scientific">Bacillus salacetis</name>
    <dbReference type="NCBI Taxonomy" id="2315464"/>
    <lineage>
        <taxon>Bacteria</taxon>
        <taxon>Bacillati</taxon>
        <taxon>Bacillota</taxon>
        <taxon>Bacilli</taxon>
        <taxon>Bacillales</taxon>
        <taxon>Bacillaceae</taxon>
        <taxon>Bacillus</taxon>
    </lineage>
</organism>
<gene>
    <name evidence="1" type="ORF">D3H55_10300</name>
</gene>
<comment type="caution">
    <text evidence="1">The sequence shown here is derived from an EMBL/GenBank/DDBJ whole genome shotgun (WGS) entry which is preliminary data.</text>
</comment>
<accession>A0A3A1R333</accession>
<dbReference type="EMBL" id="QXIR01000012">
    <property type="protein sequence ID" value="RIW33982.1"/>
    <property type="molecule type" value="Genomic_DNA"/>
</dbReference>
<proteinExistence type="predicted"/>
<reference evidence="1 2" key="1">
    <citation type="submission" date="2018-09" db="EMBL/GenBank/DDBJ databases">
        <title>Bacillus saliacetes sp. nov., isolated from Thai shrimp paste (Ka-pi).</title>
        <authorList>
            <person name="Daroonpunt R."/>
            <person name="Tanasupawat S."/>
            <person name="Yiamsombut S."/>
        </authorList>
    </citation>
    <scope>NUCLEOTIDE SEQUENCE [LARGE SCALE GENOMIC DNA]</scope>
    <source>
        <strain evidence="1 2">SKP7-4</strain>
    </source>
</reference>
<evidence type="ECO:0000313" key="2">
    <source>
        <dbReference type="Proteomes" id="UP000265801"/>
    </source>
</evidence>
<name>A0A3A1R333_9BACI</name>
<dbReference type="AlphaFoldDB" id="A0A3A1R333"/>
<evidence type="ECO:0000313" key="1">
    <source>
        <dbReference type="EMBL" id="RIW33982.1"/>
    </source>
</evidence>